<evidence type="ECO:0000313" key="3">
    <source>
        <dbReference type="EMBL" id="MDV2477265.1"/>
    </source>
</evidence>
<evidence type="ECO:0000256" key="1">
    <source>
        <dbReference type="ARBA" id="ARBA00023125"/>
    </source>
</evidence>
<dbReference type="EMBL" id="WBMO01000003">
    <property type="protein sequence ID" value="MDV2477357.1"/>
    <property type="molecule type" value="Genomic_DNA"/>
</dbReference>
<dbReference type="PROSITE" id="PS50943">
    <property type="entry name" value="HTH_CROC1"/>
    <property type="match status" value="2"/>
</dbReference>
<dbReference type="Gene3D" id="1.10.260.40">
    <property type="entry name" value="lambda repressor-like DNA-binding domains"/>
    <property type="match status" value="2"/>
</dbReference>
<dbReference type="EMBL" id="WBMO01000003">
    <property type="protein sequence ID" value="MDV2477265.1"/>
    <property type="molecule type" value="Genomic_DNA"/>
</dbReference>
<comment type="caution">
    <text evidence="3">The sequence shown here is derived from an EMBL/GenBank/DDBJ whole genome shotgun (WGS) entry which is preliminary data.</text>
</comment>
<protein>
    <submittedName>
        <fullName evidence="3">Helix-turn-helix transcriptional regulator</fullName>
    </submittedName>
</protein>
<dbReference type="InterPro" id="IPR001387">
    <property type="entry name" value="Cro/C1-type_HTH"/>
</dbReference>
<evidence type="ECO:0000259" key="2">
    <source>
        <dbReference type="PROSITE" id="PS50943"/>
    </source>
</evidence>
<feature type="domain" description="HTH cro/C1-type" evidence="2">
    <location>
        <begin position="14"/>
        <end position="68"/>
    </location>
</feature>
<reference evidence="3 5" key="1">
    <citation type="submission" date="2019-10" db="EMBL/GenBank/DDBJ databases">
        <title>Draft Genome Assembly of Rhodococcus zopfii DSM44189.</title>
        <authorList>
            <person name="Sutton J.M."/>
            <person name="Akob D.M."/>
            <person name="Bushman T.J."/>
        </authorList>
    </citation>
    <scope>NUCLEOTIDE SEQUENCE [LARGE SCALE GENOMIC DNA]</scope>
    <source>
        <strain evidence="3 5">DSM 44189</strain>
    </source>
</reference>
<feature type="domain" description="HTH cro/C1-type" evidence="2">
    <location>
        <begin position="78"/>
        <end position="132"/>
    </location>
</feature>
<organism evidence="3 5">
    <name type="scientific">Rhodococcus zopfii</name>
    <dbReference type="NCBI Taxonomy" id="43772"/>
    <lineage>
        <taxon>Bacteria</taxon>
        <taxon>Bacillati</taxon>
        <taxon>Actinomycetota</taxon>
        <taxon>Actinomycetes</taxon>
        <taxon>Mycobacteriales</taxon>
        <taxon>Nocardiaceae</taxon>
        <taxon>Rhodococcus</taxon>
    </lineage>
</organism>
<evidence type="ECO:0000313" key="5">
    <source>
        <dbReference type="Proteomes" id="UP001275440"/>
    </source>
</evidence>
<dbReference type="Pfam" id="PF01381">
    <property type="entry name" value="HTH_3"/>
    <property type="match status" value="1"/>
</dbReference>
<dbReference type="SMART" id="SM00530">
    <property type="entry name" value="HTH_XRE"/>
    <property type="match status" value="2"/>
</dbReference>
<proteinExistence type="predicted"/>
<dbReference type="PANTHER" id="PTHR46558">
    <property type="entry name" value="TRACRIPTIONAL REGULATORY PROTEIN-RELATED-RELATED"/>
    <property type="match status" value="1"/>
</dbReference>
<dbReference type="CDD" id="cd00093">
    <property type="entry name" value="HTH_XRE"/>
    <property type="match status" value="2"/>
</dbReference>
<accession>A0ABU3WTE7</accession>
<gene>
    <name evidence="3" type="ORF">F8M49_21360</name>
    <name evidence="4" type="ORF">F8M49_21860</name>
</gene>
<keyword evidence="1" id="KW-0238">DNA-binding</keyword>
<dbReference type="InterPro" id="IPR010982">
    <property type="entry name" value="Lambda_DNA-bd_dom_sf"/>
</dbReference>
<dbReference type="Pfam" id="PF13560">
    <property type="entry name" value="HTH_31"/>
    <property type="match status" value="1"/>
</dbReference>
<dbReference type="PANTHER" id="PTHR46558:SF11">
    <property type="entry name" value="HTH-TYPE TRANSCRIPTIONAL REGULATOR XRE"/>
    <property type="match status" value="1"/>
</dbReference>
<keyword evidence="5" id="KW-1185">Reference proteome</keyword>
<evidence type="ECO:0000313" key="4">
    <source>
        <dbReference type="EMBL" id="MDV2477357.1"/>
    </source>
</evidence>
<dbReference type="Proteomes" id="UP001275440">
    <property type="component" value="Unassembled WGS sequence"/>
</dbReference>
<dbReference type="SUPFAM" id="SSF47413">
    <property type="entry name" value="lambda repressor-like DNA-binding domains"/>
    <property type="match status" value="2"/>
</dbReference>
<name>A0ABU3WTE7_9NOCA</name>
<sequence length="148" mass="15852">MSRRVLRGFSADRLIDLREKAGLTRGELARVAEVSLGAVQSWETGRAMPQVDSLAKVAVGLNVSIDQIVLIEPEKRHIGDLRVMAGLTQPQLASRIALSTTSLSSIELGQASLSRDVAGRIAAALDLPVQTVVDAYERTRTRPPGTPA</sequence>